<evidence type="ECO:0000313" key="2">
    <source>
        <dbReference type="EMBL" id="GBP91537.1"/>
    </source>
</evidence>
<evidence type="ECO:0000313" key="3">
    <source>
        <dbReference type="Proteomes" id="UP000299102"/>
    </source>
</evidence>
<proteinExistence type="predicted"/>
<evidence type="ECO:0000256" key="1">
    <source>
        <dbReference type="SAM" id="MobiDB-lite"/>
    </source>
</evidence>
<reference evidence="2 3" key="1">
    <citation type="journal article" date="2019" name="Commun. Biol.">
        <title>The bagworm genome reveals a unique fibroin gene that provides high tensile strength.</title>
        <authorList>
            <person name="Kono N."/>
            <person name="Nakamura H."/>
            <person name="Ohtoshi R."/>
            <person name="Tomita M."/>
            <person name="Numata K."/>
            <person name="Arakawa K."/>
        </authorList>
    </citation>
    <scope>NUCLEOTIDE SEQUENCE [LARGE SCALE GENOMIC DNA]</scope>
</reference>
<protein>
    <submittedName>
        <fullName evidence="2">Uncharacterized protein</fullName>
    </submittedName>
</protein>
<organism evidence="2 3">
    <name type="scientific">Eumeta variegata</name>
    <name type="common">Bagworm moth</name>
    <name type="synonym">Eumeta japonica</name>
    <dbReference type="NCBI Taxonomy" id="151549"/>
    <lineage>
        <taxon>Eukaryota</taxon>
        <taxon>Metazoa</taxon>
        <taxon>Ecdysozoa</taxon>
        <taxon>Arthropoda</taxon>
        <taxon>Hexapoda</taxon>
        <taxon>Insecta</taxon>
        <taxon>Pterygota</taxon>
        <taxon>Neoptera</taxon>
        <taxon>Endopterygota</taxon>
        <taxon>Lepidoptera</taxon>
        <taxon>Glossata</taxon>
        <taxon>Ditrysia</taxon>
        <taxon>Tineoidea</taxon>
        <taxon>Psychidae</taxon>
        <taxon>Oiketicinae</taxon>
        <taxon>Eumeta</taxon>
    </lineage>
</organism>
<dbReference type="AlphaFoldDB" id="A0A4C1ZY35"/>
<feature type="compositionally biased region" description="Polar residues" evidence="1">
    <location>
        <begin position="70"/>
        <end position="81"/>
    </location>
</feature>
<keyword evidence="3" id="KW-1185">Reference proteome</keyword>
<sequence>MNLAKDDLLRVQLVFVKDQDYIVRDLKQWLAFRDLAVSGFRSKLMRDHLRCVRRRPRSRRPLTPSLTPTYRFNESVNPERR</sequence>
<gene>
    <name evidence="2" type="ORF">EVAR_67134_1</name>
</gene>
<dbReference type="EMBL" id="BGZK01002179">
    <property type="protein sequence ID" value="GBP91537.1"/>
    <property type="molecule type" value="Genomic_DNA"/>
</dbReference>
<feature type="region of interest" description="Disordered" evidence="1">
    <location>
        <begin position="56"/>
        <end position="81"/>
    </location>
</feature>
<comment type="caution">
    <text evidence="2">The sequence shown here is derived from an EMBL/GenBank/DDBJ whole genome shotgun (WGS) entry which is preliminary data.</text>
</comment>
<name>A0A4C1ZY35_EUMVA</name>
<accession>A0A4C1ZY35</accession>
<dbReference type="Proteomes" id="UP000299102">
    <property type="component" value="Unassembled WGS sequence"/>
</dbReference>